<dbReference type="InterPro" id="IPR015048">
    <property type="entry name" value="DUF1899"/>
</dbReference>
<feature type="repeat" description="WD" evidence="8">
    <location>
        <begin position="75"/>
        <end position="117"/>
    </location>
</feature>
<dbReference type="Pfam" id="PF16300">
    <property type="entry name" value="WD40_4"/>
    <property type="match status" value="1"/>
</dbReference>
<dbReference type="InterPro" id="IPR015505">
    <property type="entry name" value="Coronin"/>
</dbReference>
<dbReference type="GO" id="GO:0031594">
    <property type="term" value="C:neuromuscular junction"/>
    <property type="evidence" value="ECO:0007669"/>
    <property type="project" value="EnsemblMetazoa"/>
</dbReference>
<feature type="region of interest" description="Disordered" evidence="10">
    <location>
        <begin position="633"/>
        <end position="667"/>
    </location>
</feature>
<proteinExistence type="inferred from homology"/>
<evidence type="ECO:0000313" key="12">
    <source>
        <dbReference type="EMBL" id="EDW30610.1"/>
    </source>
</evidence>
<gene>
    <name evidence="12" type="primary">Dper\GL26753</name>
    <name evidence="12" type="ORF">Dper_GL26753</name>
</gene>
<feature type="compositionally biased region" description="Basic and acidic residues" evidence="10">
    <location>
        <begin position="515"/>
        <end position="533"/>
    </location>
</feature>
<dbReference type="GO" id="GO:0005886">
    <property type="term" value="C:plasma membrane"/>
    <property type="evidence" value="ECO:0007669"/>
    <property type="project" value="GOC"/>
</dbReference>
<evidence type="ECO:0000256" key="9">
    <source>
        <dbReference type="RuleBase" id="RU280818"/>
    </source>
</evidence>
<keyword evidence="3" id="KW-0963">Cytoplasm</keyword>
<dbReference type="GO" id="GO:0035332">
    <property type="term" value="P:positive regulation of hippo signaling"/>
    <property type="evidence" value="ECO:0007669"/>
    <property type="project" value="EnsemblMetazoa"/>
</dbReference>
<feature type="region of interest" description="Disordered" evidence="10">
    <location>
        <begin position="686"/>
        <end position="710"/>
    </location>
</feature>
<feature type="repeat" description="WD" evidence="8">
    <location>
        <begin position="167"/>
        <end position="199"/>
    </location>
</feature>
<evidence type="ECO:0000256" key="5">
    <source>
        <dbReference type="ARBA" id="ARBA00022737"/>
    </source>
</evidence>
<dbReference type="GO" id="GO:0030674">
    <property type="term" value="F:protein-macromolecule adaptor activity"/>
    <property type="evidence" value="ECO:0007669"/>
    <property type="project" value="EnsemblMetazoa"/>
</dbReference>
<dbReference type="HOGENOM" id="CLU_006604_0_0_1"/>
<dbReference type="SMART" id="SM00320">
    <property type="entry name" value="WD40"/>
    <property type="match status" value="3"/>
</dbReference>
<feature type="compositionally biased region" description="Low complexity" evidence="10">
    <location>
        <begin position="536"/>
        <end position="550"/>
    </location>
</feature>
<evidence type="ECO:0000256" key="8">
    <source>
        <dbReference type="PROSITE-ProRule" id="PRU00221"/>
    </source>
</evidence>
<dbReference type="GO" id="GO:0005881">
    <property type="term" value="C:cytoplasmic microtubule"/>
    <property type="evidence" value="ECO:0007669"/>
    <property type="project" value="EnsemblMetazoa"/>
</dbReference>
<dbReference type="SMR" id="B4H2P3"/>
<dbReference type="GO" id="GO:0005884">
    <property type="term" value="C:actin filament"/>
    <property type="evidence" value="ECO:0007669"/>
    <property type="project" value="EnsemblMetazoa"/>
</dbReference>
<dbReference type="GO" id="GO:0030036">
    <property type="term" value="P:actin cytoskeleton organization"/>
    <property type="evidence" value="ECO:0007669"/>
    <property type="project" value="EnsemblMetazoa"/>
</dbReference>
<comment type="subcellular location">
    <subcellularLocation>
        <location evidence="1">Cytoplasm</location>
    </subcellularLocation>
</comment>
<dbReference type="InterPro" id="IPR001680">
    <property type="entry name" value="WD40_rpt"/>
</dbReference>
<dbReference type="FunFam" id="2.130.10.10:FF:000362">
    <property type="entry name" value="Coronin"/>
    <property type="match status" value="1"/>
</dbReference>
<dbReference type="GO" id="GO:0051015">
    <property type="term" value="F:actin filament binding"/>
    <property type="evidence" value="ECO:0007669"/>
    <property type="project" value="EnsemblMetazoa"/>
</dbReference>
<dbReference type="EMBL" id="CH479204">
    <property type="protein sequence ID" value="EDW30610.1"/>
    <property type="molecule type" value="Genomic_DNA"/>
</dbReference>
<keyword evidence="4 8" id="KW-0853">WD repeat</keyword>
<evidence type="ECO:0000256" key="2">
    <source>
        <dbReference type="ARBA" id="ARBA00009482"/>
    </source>
</evidence>
<dbReference type="PhylomeDB" id="B4H2P3"/>
<dbReference type="InterPro" id="IPR015943">
    <property type="entry name" value="WD40/YVTN_repeat-like_dom_sf"/>
</dbReference>
<dbReference type="OrthoDB" id="1850764at2759"/>
<comment type="function">
    <text evidence="7">F-actin regulator involved in anterograde Golgi to endosome transport: upon ubiquitination via 'Lys-33'-linked ubiquitin chains by the BCR(KLHL20) E3 ubiquitin ligase complex, interacts with EPS15 and localizes to the trans-Golgi network, where it promotes actin polymerization, thereby facilitating post-Golgi trafficking. May play a role in the maintenance of the Golgi apparatus morphology.</text>
</comment>
<evidence type="ECO:0000313" key="13">
    <source>
        <dbReference type="Proteomes" id="UP000008744"/>
    </source>
</evidence>
<dbReference type="Gene3D" id="2.130.10.10">
    <property type="entry name" value="YVTN repeat-like/Quinoprotein amine dehydrogenase"/>
    <property type="match status" value="1"/>
</dbReference>
<evidence type="ECO:0000256" key="1">
    <source>
        <dbReference type="ARBA" id="ARBA00004496"/>
    </source>
</evidence>
<reference evidence="12 13" key="1">
    <citation type="journal article" date="2007" name="Nature">
        <title>Evolution of genes and genomes on the Drosophila phylogeny.</title>
        <authorList>
            <consortium name="Drosophila 12 Genomes Consortium"/>
            <person name="Clark A.G."/>
            <person name="Eisen M.B."/>
            <person name="Smith D.R."/>
            <person name="Bergman C.M."/>
            <person name="Oliver B."/>
            <person name="Markow T.A."/>
            <person name="Kaufman T.C."/>
            <person name="Kellis M."/>
            <person name="Gelbart W."/>
            <person name="Iyer V.N."/>
            <person name="Pollard D.A."/>
            <person name="Sackton T.B."/>
            <person name="Larracuente A.M."/>
            <person name="Singh N.D."/>
            <person name="Abad J.P."/>
            <person name="Abt D.N."/>
            <person name="Adryan B."/>
            <person name="Aguade M."/>
            <person name="Akashi H."/>
            <person name="Anderson W.W."/>
            <person name="Aquadro C.F."/>
            <person name="Ardell D.H."/>
            <person name="Arguello R."/>
            <person name="Artieri C.G."/>
            <person name="Barbash D.A."/>
            <person name="Barker D."/>
            <person name="Barsanti P."/>
            <person name="Batterham P."/>
            <person name="Batzoglou S."/>
            <person name="Begun D."/>
            <person name="Bhutkar A."/>
            <person name="Blanco E."/>
            <person name="Bosak S.A."/>
            <person name="Bradley R.K."/>
            <person name="Brand A.D."/>
            <person name="Brent M.R."/>
            <person name="Brooks A.N."/>
            <person name="Brown R.H."/>
            <person name="Butlin R.K."/>
            <person name="Caggese C."/>
            <person name="Calvi B.R."/>
            <person name="Bernardo de Carvalho A."/>
            <person name="Caspi A."/>
            <person name="Castrezana S."/>
            <person name="Celniker S.E."/>
            <person name="Chang J.L."/>
            <person name="Chapple C."/>
            <person name="Chatterji S."/>
            <person name="Chinwalla A."/>
            <person name="Civetta A."/>
            <person name="Clifton S.W."/>
            <person name="Comeron J.M."/>
            <person name="Costello J.C."/>
            <person name="Coyne J.A."/>
            <person name="Daub J."/>
            <person name="David R.G."/>
            <person name="Delcher A.L."/>
            <person name="Delehaunty K."/>
            <person name="Do C.B."/>
            <person name="Ebling H."/>
            <person name="Edwards K."/>
            <person name="Eickbush T."/>
            <person name="Evans J.D."/>
            <person name="Filipski A."/>
            <person name="Findeiss S."/>
            <person name="Freyhult E."/>
            <person name="Fulton L."/>
            <person name="Fulton R."/>
            <person name="Garcia A.C."/>
            <person name="Gardiner A."/>
            <person name="Garfield D.A."/>
            <person name="Garvin B.E."/>
            <person name="Gibson G."/>
            <person name="Gilbert D."/>
            <person name="Gnerre S."/>
            <person name="Godfrey J."/>
            <person name="Good R."/>
            <person name="Gotea V."/>
            <person name="Gravely B."/>
            <person name="Greenberg A.J."/>
            <person name="Griffiths-Jones S."/>
            <person name="Gross S."/>
            <person name="Guigo R."/>
            <person name="Gustafson E.A."/>
            <person name="Haerty W."/>
            <person name="Hahn M.W."/>
            <person name="Halligan D.L."/>
            <person name="Halpern A.L."/>
            <person name="Halter G.M."/>
            <person name="Han M.V."/>
            <person name="Heger A."/>
            <person name="Hillier L."/>
            <person name="Hinrichs A.S."/>
            <person name="Holmes I."/>
            <person name="Hoskins R.A."/>
            <person name="Hubisz M.J."/>
            <person name="Hultmark D."/>
            <person name="Huntley M.A."/>
            <person name="Jaffe D.B."/>
            <person name="Jagadeeshan S."/>
            <person name="Jeck W.R."/>
            <person name="Johnson J."/>
            <person name="Jones C.D."/>
            <person name="Jordan W.C."/>
            <person name="Karpen G.H."/>
            <person name="Kataoka E."/>
            <person name="Keightley P.D."/>
            <person name="Kheradpour P."/>
            <person name="Kirkness E.F."/>
            <person name="Koerich L.B."/>
            <person name="Kristiansen K."/>
            <person name="Kudrna D."/>
            <person name="Kulathinal R.J."/>
            <person name="Kumar S."/>
            <person name="Kwok R."/>
            <person name="Lander E."/>
            <person name="Langley C.H."/>
            <person name="Lapoint R."/>
            <person name="Lazzaro B.P."/>
            <person name="Lee S.J."/>
            <person name="Levesque L."/>
            <person name="Li R."/>
            <person name="Lin C.F."/>
            <person name="Lin M.F."/>
            <person name="Lindblad-Toh K."/>
            <person name="Llopart A."/>
            <person name="Long M."/>
            <person name="Low L."/>
            <person name="Lozovsky E."/>
            <person name="Lu J."/>
            <person name="Luo M."/>
            <person name="Machado C.A."/>
            <person name="Makalowski W."/>
            <person name="Marzo M."/>
            <person name="Matsuda M."/>
            <person name="Matzkin L."/>
            <person name="McAllister B."/>
            <person name="McBride C.S."/>
            <person name="McKernan B."/>
            <person name="McKernan K."/>
            <person name="Mendez-Lago M."/>
            <person name="Minx P."/>
            <person name="Mollenhauer M.U."/>
            <person name="Montooth K."/>
            <person name="Mount S.M."/>
            <person name="Mu X."/>
            <person name="Myers E."/>
            <person name="Negre B."/>
            <person name="Newfeld S."/>
            <person name="Nielsen R."/>
            <person name="Noor M.A."/>
            <person name="O'Grady P."/>
            <person name="Pachter L."/>
            <person name="Papaceit M."/>
            <person name="Parisi M.J."/>
            <person name="Parisi M."/>
            <person name="Parts L."/>
            <person name="Pedersen J.S."/>
            <person name="Pesole G."/>
            <person name="Phillippy A.M."/>
            <person name="Ponting C.P."/>
            <person name="Pop M."/>
            <person name="Porcelli D."/>
            <person name="Powell J.R."/>
            <person name="Prohaska S."/>
            <person name="Pruitt K."/>
            <person name="Puig M."/>
            <person name="Quesneville H."/>
            <person name="Ram K.R."/>
            <person name="Rand D."/>
            <person name="Rasmussen M.D."/>
            <person name="Reed L.K."/>
            <person name="Reenan R."/>
            <person name="Reily A."/>
            <person name="Remington K.A."/>
            <person name="Rieger T.T."/>
            <person name="Ritchie M.G."/>
            <person name="Robin C."/>
            <person name="Rogers Y.H."/>
            <person name="Rohde C."/>
            <person name="Rozas J."/>
            <person name="Rubenfield M.J."/>
            <person name="Ruiz A."/>
            <person name="Russo S."/>
            <person name="Salzberg S.L."/>
            <person name="Sanchez-Gracia A."/>
            <person name="Saranga D.J."/>
            <person name="Sato H."/>
            <person name="Schaeffer S.W."/>
            <person name="Schatz M.C."/>
            <person name="Schlenke T."/>
            <person name="Schwartz R."/>
            <person name="Segarra C."/>
            <person name="Singh R.S."/>
            <person name="Sirot L."/>
            <person name="Sirota M."/>
            <person name="Sisneros N.B."/>
            <person name="Smith C.D."/>
            <person name="Smith T.F."/>
            <person name="Spieth J."/>
            <person name="Stage D.E."/>
            <person name="Stark A."/>
            <person name="Stephan W."/>
            <person name="Strausberg R.L."/>
            <person name="Strempel S."/>
            <person name="Sturgill D."/>
            <person name="Sutton G."/>
            <person name="Sutton G.G."/>
            <person name="Tao W."/>
            <person name="Teichmann S."/>
            <person name="Tobari Y.N."/>
            <person name="Tomimura Y."/>
            <person name="Tsolas J.M."/>
            <person name="Valente V.L."/>
            <person name="Venter E."/>
            <person name="Venter J.C."/>
            <person name="Vicario S."/>
            <person name="Vieira F.G."/>
            <person name="Vilella A.J."/>
            <person name="Villasante A."/>
            <person name="Walenz B."/>
            <person name="Wang J."/>
            <person name="Wasserman M."/>
            <person name="Watts T."/>
            <person name="Wilson D."/>
            <person name="Wilson R.K."/>
            <person name="Wing R.A."/>
            <person name="Wolfner M.F."/>
            <person name="Wong A."/>
            <person name="Wong G.K."/>
            <person name="Wu C.I."/>
            <person name="Wu G."/>
            <person name="Yamamoto D."/>
            <person name="Yang H.P."/>
            <person name="Yang S.P."/>
            <person name="Yorke J.A."/>
            <person name="Yoshida K."/>
            <person name="Zdobnov E."/>
            <person name="Zhang P."/>
            <person name="Zhang Y."/>
            <person name="Zimin A.V."/>
            <person name="Baldwin J."/>
            <person name="Abdouelleil A."/>
            <person name="Abdulkadir J."/>
            <person name="Abebe A."/>
            <person name="Abera B."/>
            <person name="Abreu J."/>
            <person name="Acer S.C."/>
            <person name="Aftuck L."/>
            <person name="Alexander A."/>
            <person name="An P."/>
            <person name="Anderson E."/>
            <person name="Anderson S."/>
            <person name="Arachi H."/>
            <person name="Azer M."/>
            <person name="Bachantsang P."/>
            <person name="Barry A."/>
            <person name="Bayul T."/>
            <person name="Berlin A."/>
            <person name="Bessette D."/>
            <person name="Bloom T."/>
            <person name="Blye J."/>
            <person name="Boguslavskiy L."/>
            <person name="Bonnet C."/>
            <person name="Boukhgalter B."/>
            <person name="Bourzgui I."/>
            <person name="Brown A."/>
            <person name="Cahill P."/>
            <person name="Channer S."/>
            <person name="Cheshatsang Y."/>
            <person name="Chuda L."/>
            <person name="Citroen M."/>
            <person name="Collymore A."/>
            <person name="Cooke P."/>
            <person name="Costello M."/>
            <person name="D'Aco K."/>
            <person name="Daza R."/>
            <person name="De Haan G."/>
            <person name="DeGray S."/>
            <person name="DeMaso C."/>
            <person name="Dhargay N."/>
            <person name="Dooley K."/>
            <person name="Dooley E."/>
            <person name="Doricent M."/>
            <person name="Dorje P."/>
            <person name="Dorjee K."/>
            <person name="Dupes A."/>
            <person name="Elong R."/>
            <person name="Falk J."/>
            <person name="Farina A."/>
            <person name="Faro S."/>
            <person name="Ferguson D."/>
            <person name="Fisher S."/>
            <person name="Foley C.D."/>
            <person name="Franke A."/>
            <person name="Friedrich D."/>
            <person name="Gadbois L."/>
            <person name="Gearin G."/>
            <person name="Gearin C.R."/>
            <person name="Giannoukos G."/>
            <person name="Goode T."/>
            <person name="Graham J."/>
            <person name="Grandbois E."/>
            <person name="Grewal S."/>
            <person name="Gyaltsen K."/>
            <person name="Hafez N."/>
            <person name="Hagos B."/>
            <person name="Hall J."/>
            <person name="Henson C."/>
            <person name="Hollinger A."/>
            <person name="Honan T."/>
            <person name="Huard M.D."/>
            <person name="Hughes L."/>
            <person name="Hurhula B."/>
            <person name="Husby M.E."/>
            <person name="Kamat A."/>
            <person name="Kanga B."/>
            <person name="Kashin S."/>
            <person name="Khazanovich D."/>
            <person name="Kisner P."/>
            <person name="Lance K."/>
            <person name="Lara M."/>
            <person name="Lee W."/>
            <person name="Lennon N."/>
            <person name="Letendre F."/>
            <person name="LeVine R."/>
            <person name="Lipovsky A."/>
            <person name="Liu X."/>
            <person name="Liu J."/>
            <person name="Liu S."/>
            <person name="Lokyitsang T."/>
            <person name="Lokyitsang Y."/>
            <person name="Lubonja R."/>
            <person name="Lui A."/>
            <person name="MacDonald P."/>
            <person name="Magnisalis V."/>
            <person name="Maru K."/>
            <person name="Matthews C."/>
            <person name="McCusker W."/>
            <person name="McDonough S."/>
            <person name="Mehta T."/>
            <person name="Meldrim J."/>
            <person name="Meneus L."/>
            <person name="Mihai O."/>
            <person name="Mihalev A."/>
            <person name="Mihova T."/>
            <person name="Mittelman R."/>
            <person name="Mlenga V."/>
            <person name="Montmayeur A."/>
            <person name="Mulrain L."/>
            <person name="Navidi A."/>
            <person name="Naylor J."/>
            <person name="Negash T."/>
            <person name="Nguyen T."/>
            <person name="Nguyen N."/>
            <person name="Nicol R."/>
            <person name="Norbu C."/>
            <person name="Norbu N."/>
            <person name="Novod N."/>
            <person name="O'Neill B."/>
            <person name="Osman S."/>
            <person name="Markiewicz E."/>
            <person name="Oyono O.L."/>
            <person name="Patti C."/>
            <person name="Phunkhang P."/>
            <person name="Pierre F."/>
            <person name="Priest M."/>
            <person name="Raghuraman S."/>
            <person name="Rege F."/>
            <person name="Reyes R."/>
            <person name="Rise C."/>
            <person name="Rogov P."/>
            <person name="Ross K."/>
            <person name="Ryan E."/>
            <person name="Settipalli S."/>
            <person name="Shea T."/>
            <person name="Sherpa N."/>
            <person name="Shi L."/>
            <person name="Shih D."/>
            <person name="Sparrow T."/>
            <person name="Spaulding J."/>
            <person name="Stalker J."/>
            <person name="Stange-Thomann N."/>
            <person name="Stavropoulos S."/>
            <person name="Stone C."/>
            <person name="Strader C."/>
            <person name="Tesfaye S."/>
            <person name="Thomson T."/>
            <person name="Thoulutsang Y."/>
            <person name="Thoulutsang D."/>
            <person name="Topham K."/>
            <person name="Topping I."/>
            <person name="Tsamla T."/>
            <person name="Vassiliev H."/>
            <person name="Vo A."/>
            <person name="Wangchuk T."/>
            <person name="Wangdi T."/>
            <person name="Weiand M."/>
            <person name="Wilkinson J."/>
            <person name="Wilson A."/>
            <person name="Yadav S."/>
            <person name="Young G."/>
            <person name="Yu Q."/>
            <person name="Zembek L."/>
            <person name="Zhong D."/>
            <person name="Zimmer A."/>
            <person name="Zwirko Z."/>
            <person name="Jaffe D.B."/>
            <person name="Alvarez P."/>
            <person name="Brockman W."/>
            <person name="Butler J."/>
            <person name="Chin C."/>
            <person name="Gnerre S."/>
            <person name="Grabherr M."/>
            <person name="Kleber M."/>
            <person name="Mauceli E."/>
            <person name="MacCallum I."/>
        </authorList>
    </citation>
    <scope>NUCLEOTIDE SEQUENCE [LARGE SCALE GENOMIC DNA]</scope>
    <source>
        <strain evidence="13">MSH-3 / Tucson 14011-0111.49</strain>
    </source>
</reference>
<feature type="region of interest" description="Disordered" evidence="10">
    <location>
        <begin position="515"/>
        <end position="620"/>
    </location>
</feature>
<feature type="compositionally biased region" description="Polar residues" evidence="10">
    <location>
        <begin position="473"/>
        <end position="494"/>
    </location>
</feature>
<dbReference type="PROSITE" id="PS50082">
    <property type="entry name" value="WD_REPEATS_2"/>
    <property type="match status" value="2"/>
</dbReference>
<dbReference type="PROSITE" id="PS50294">
    <property type="entry name" value="WD_REPEATS_REGION"/>
    <property type="match status" value="1"/>
</dbReference>
<evidence type="ECO:0000259" key="11">
    <source>
        <dbReference type="SMART" id="SM01166"/>
    </source>
</evidence>
<dbReference type="PANTHER" id="PTHR10856">
    <property type="entry name" value="CORONIN"/>
    <property type="match status" value="1"/>
</dbReference>
<feature type="region of interest" description="Disordered" evidence="10">
    <location>
        <begin position="420"/>
        <end position="496"/>
    </location>
</feature>
<dbReference type="GO" id="GO:0097113">
    <property type="term" value="P:AMPA glutamate receptor clustering"/>
    <property type="evidence" value="ECO:0007669"/>
    <property type="project" value="EnsemblMetazoa"/>
</dbReference>
<dbReference type="SMART" id="SM01166">
    <property type="entry name" value="DUF1899"/>
    <property type="match status" value="1"/>
</dbReference>
<feature type="domain" description="DUF1899" evidence="11">
    <location>
        <begin position="4"/>
        <end position="66"/>
    </location>
</feature>
<dbReference type="PANTHER" id="PTHR10856:SF20">
    <property type="entry name" value="CORONIN-7"/>
    <property type="match status" value="1"/>
</dbReference>
<dbReference type="Pfam" id="PF08953">
    <property type="entry name" value="DUF1899"/>
    <property type="match status" value="1"/>
</dbReference>
<comment type="similarity">
    <text evidence="2 9">Belongs to the WD repeat coronin family.</text>
</comment>
<dbReference type="GO" id="GO:0008017">
    <property type="term" value="F:microtubule binding"/>
    <property type="evidence" value="ECO:0007669"/>
    <property type="project" value="EnsemblMetazoa"/>
</dbReference>
<protein>
    <recommendedName>
        <fullName evidence="9">Coronin</fullName>
    </recommendedName>
</protein>
<organism evidence="13">
    <name type="scientific">Drosophila persimilis</name>
    <name type="common">Fruit fly</name>
    <dbReference type="NCBI Taxonomy" id="7234"/>
    <lineage>
        <taxon>Eukaryota</taxon>
        <taxon>Metazoa</taxon>
        <taxon>Ecdysozoa</taxon>
        <taxon>Arthropoda</taxon>
        <taxon>Hexapoda</taxon>
        <taxon>Insecta</taxon>
        <taxon>Pterygota</taxon>
        <taxon>Neoptera</taxon>
        <taxon>Endopterygota</taxon>
        <taxon>Diptera</taxon>
        <taxon>Brachycera</taxon>
        <taxon>Muscomorpha</taxon>
        <taxon>Ephydroidea</taxon>
        <taxon>Drosophilidae</taxon>
        <taxon>Drosophila</taxon>
        <taxon>Sophophora</taxon>
    </lineage>
</organism>
<sequence length="734" mass="80130">MAWRFKASKYKNAAPIVPKAEACVREICVGSYQTYGNNIAASAAFMAFNWEHTGSSVAVLPLDDCGRKSKTMPLLHGHTDTVTDLKFSPFHDGLLATASQDCLVKIWHIPEKGLEQSLSDPEAVFSHKQRRVETVGFHPTADGMMYSTAAGCVALFDLRSQKEIFSNNEHPEVIQSASWREDGTVLATSCKDKCVRIFDPRASGSPLQMMAESHQSIKDSRVVWLGGQPRILTTGFDAARLRQVIIRDIRNFGTPEKTLELDCSTGILMPLFDPDTNMLFLAGKGDTTINYLEITDKDPYLIEGLRHTGEQTKGACLVPKRALRVMEAEVNRVLQLTSNMVIPIMYQVPRKTYRDFHADLYPETTGYKTELIASEWLNGSNLAVPKMNLDPAKRELGDEPIIIHRGNLSDFVKNLENQRANGQGKGKATGQKSQTQIQTQTQTQPPNQSAKRNDNDHFVMLSKGNNFEEKNGNDNSNQNGAGQKKSCSQAQSQPDGECSELIRKFEAKYKIDTEKDVRAAGGDGHDDEKESPTEHSAGSSEDASASSSGALDTHSASGSNSPPKPMPRTSRNNSLPEASDSAGESSSTHNHAAAPGHVQRAATAYKPRLGPKPFSSTTGDVSFDKVFAVPLAPGSHENISNVGQESVGSGGVSGEPPAAPTHVQASAKPDLIVEIEIKKKNERETVASAGNGVQKSLTTSERRKIQKSVSARMEYTTKLEQDDMEGVDENEWQE</sequence>
<dbReference type="GO" id="GO:0030426">
    <property type="term" value="C:growth cone"/>
    <property type="evidence" value="ECO:0007669"/>
    <property type="project" value="EnsemblMetazoa"/>
</dbReference>
<dbReference type="InterPro" id="IPR036322">
    <property type="entry name" value="WD40_repeat_dom_sf"/>
</dbReference>
<name>B4H2P3_DROPE</name>
<keyword evidence="6" id="KW-0009">Actin-binding</keyword>
<evidence type="ECO:0000256" key="6">
    <source>
        <dbReference type="ARBA" id="ARBA00023203"/>
    </source>
</evidence>
<evidence type="ECO:0000256" key="4">
    <source>
        <dbReference type="ARBA" id="ARBA00022574"/>
    </source>
</evidence>
<keyword evidence="13" id="KW-1185">Reference proteome</keyword>
<dbReference type="Proteomes" id="UP000008744">
    <property type="component" value="Unassembled WGS sequence"/>
</dbReference>
<evidence type="ECO:0000256" key="10">
    <source>
        <dbReference type="SAM" id="MobiDB-lite"/>
    </source>
</evidence>
<keyword evidence="5 9" id="KW-0677">Repeat</keyword>
<dbReference type="eggNOG" id="KOG1445">
    <property type="taxonomic scope" value="Eukaryota"/>
</dbReference>
<dbReference type="SMART" id="SM01167">
    <property type="entry name" value="DUF1900"/>
    <property type="match status" value="1"/>
</dbReference>
<dbReference type="Pfam" id="PF00400">
    <property type="entry name" value="WD40"/>
    <property type="match status" value="2"/>
</dbReference>
<dbReference type="GO" id="GO:0007411">
    <property type="term" value="P:axon guidance"/>
    <property type="evidence" value="ECO:0007669"/>
    <property type="project" value="EnsemblMetazoa"/>
</dbReference>
<dbReference type="SUPFAM" id="SSF50978">
    <property type="entry name" value="WD40 repeat-like"/>
    <property type="match status" value="1"/>
</dbReference>
<evidence type="ECO:0000256" key="3">
    <source>
        <dbReference type="ARBA" id="ARBA00022490"/>
    </source>
</evidence>
<accession>B4H2P3</accession>
<evidence type="ECO:0000256" key="7">
    <source>
        <dbReference type="ARBA" id="ARBA00024838"/>
    </source>
</evidence>
<feature type="compositionally biased region" description="Polar residues" evidence="10">
    <location>
        <begin position="569"/>
        <end position="590"/>
    </location>
</feature>
<feature type="compositionally biased region" description="Low complexity" evidence="10">
    <location>
        <begin position="429"/>
        <end position="444"/>
    </location>
</feature>
<dbReference type="AlphaFoldDB" id="B4H2P3"/>